<feature type="transmembrane region" description="Helical" evidence="4">
    <location>
        <begin position="12"/>
        <end position="31"/>
    </location>
</feature>
<feature type="transmembrane region" description="Helical" evidence="4">
    <location>
        <begin position="60"/>
        <end position="82"/>
    </location>
</feature>
<dbReference type="InterPro" id="IPR002347">
    <property type="entry name" value="SDR_fam"/>
</dbReference>
<dbReference type="SUPFAM" id="SSF51735">
    <property type="entry name" value="NAD(P)-binding Rossmann-fold domains"/>
    <property type="match status" value="1"/>
</dbReference>
<dbReference type="InterPro" id="IPR020904">
    <property type="entry name" value="Sc_DH/Rdtase_CS"/>
</dbReference>
<dbReference type="AlphaFoldDB" id="A0AAD9L207"/>
<reference evidence="5" key="1">
    <citation type="journal article" date="2023" name="Mol. Biol. Evol.">
        <title>Third-Generation Sequencing Reveals the Adaptive Role of the Epigenome in Three Deep-Sea Polychaetes.</title>
        <authorList>
            <person name="Perez M."/>
            <person name="Aroh O."/>
            <person name="Sun Y."/>
            <person name="Lan Y."/>
            <person name="Juniper S.K."/>
            <person name="Young C.R."/>
            <person name="Angers B."/>
            <person name="Qian P.Y."/>
        </authorList>
    </citation>
    <scope>NUCLEOTIDE SEQUENCE</scope>
    <source>
        <strain evidence="5">R07B-5</strain>
    </source>
</reference>
<dbReference type="GO" id="GO:0016491">
    <property type="term" value="F:oxidoreductase activity"/>
    <property type="evidence" value="ECO:0007669"/>
    <property type="project" value="UniProtKB-KW"/>
</dbReference>
<dbReference type="Pfam" id="PF00106">
    <property type="entry name" value="adh_short"/>
    <property type="match status" value="1"/>
</dbReference>
<dbReference type="PROSITE" id="PS00061">
    <property type="entry name" value="ADH_SHORT"/>
    <property type="match status" value="1"/>
</dbReference>
<gene>
    <name evidence="5" type="ORF">NP493_402g00026</name>
</gene>
<evidence type="ECO:0000256" key="4">
    <source>
        <dbReference type="SAM" id="Phobius"/>
    </source>
</evidence>
<dbReference type="EMBL" id="JAODUO010000403">
    <property type="protein sequence ID" value="KAK2181277.1"/>
    <property type="molecule type" value="Genomic_DNA"/>
</dbReference>
<keyword evidence="4" id="KW-1133">Transmembrane helix</keyword>
<dbReference type="InterPro" id="IPR036291">
    <property type="entry name" value="NAD(P)-bd_dom_sf"/>
</dbReference>
<evidence type="ECO:0008006" key="7">
    <source>
        <dbReference type="Google" id="ProtNLM"/>
    </source>
</evidence>
<dbReference type="Proteomes" id="UP001209878">
    <property type="component" value="Unassembled WGS sequence"/>
</dbReference>
<evidence type="ECO:0000256" key="1">
    <source>
        <dbReference type="ARBA" id="ARBA00006484"/>
    </source>
</evidence>
<evidence type="ECO:0000256" key="2">
    <source>
        <dbReference type="ARBA" id="ARBA00023002"/>
    </source>
</evidence>
<dbReference type="PANTHER" id="PTHR43313">
    <property type="entry name" value="SHORT-CHAIN DEHYDROGENASE/REDUCTASE FAMILY 9C"/>
    <property type="match status" value="1"/>
</dbReference>
<comment type="similarity">
    <text evidence="1 3">Belongs to the short-chain dehydrogenases/reductases (SDR) family.</text>
</comment>
<dbReference type="PANTHER" id="PTHR43313:SF50">
    <property type="entry name" value="GH26015P"/>
    <property type="match status" value="1"/>
</dbReference>
<dbReference type="Gene3D" id="3.40.50.720">
    <property type="entry name" value="NAD(P)-binding Rossmann-like Domain"/>
    <property type="match status" value="1"/>
</dbReference>
<dbReference type="PRINTS" id="PR00081">
    <property type="entry name" value="GDHRDH"/>
</dbReference>
<protein>
    <recommendedName>
        <fullName evidence="7">Estradiol 17-beta-dehydrogenase 2</fullName>
    </recommendedName>
</protein>
<accession>A0AAD9L207</accession>
<evidence type="ECO:0000256" key="3">
    <source>
        <dbReference type="RuleBase" id="RU000363"/>
    </source>
</evidence>
<keyword evidence="4" id="KW-0472">Membrane</keyword>
<sequence>MDNDILVDDDFVFYSLLYSSITVVFAMAVLSKFLTNEFRFGFRSLMSLGLLFTGEPVCHLLLKGAAGVILFGVGCLFVYSILPASHLPATGKTVLITGCDSGFGQELAKKLDSLGMQVFAGCLHRNGPGALKLQHSCSSRVKLLQLDVTNNTEVQQAFDFISQQVTDEGLWGLVNNAGTCYLAEVELTPETVFRKILEVNLMGTIRMTKTFLPLIRQSKGRIVNTSSVSGRVPASCLAAYGVSKAGMECFSDVLRVEMQRWGVKVAIVEPAGFKTDAVELHSLNEKKEYIWDNLDEKTKAVYGRKYFDKSYENFEAALCYFPTDLSPVVRAMRSGLLSMKPRQRYYVGRGAGTLVTVFPFLPVWLADKIIFSFGFANRELNPAGLQNN</sequence>
<evidence type="ECO:0000313" key="6">
    <source>
        <dbReference type="Proteomes" id="UP001209878"/>
    </source>
</evidence>
<evidence type="ECO:0000313" key="5">
    <source>
        <dbReference type="EMBL" id="KAK2181277.1"/>
    </source>
</evidence>
<name>A0AAD9L207_RIDPI</name>
<proteinExistence type="inferred from homology"/>
<keyword evidence="6" id="KW-1185">Reference proteome</keyword>
<feature type="transmembrane region" description="Helical" evidence="4">
    <location>
        <begin position="346"/>
        <end position="365"/>
    </location>
</feature>
<organism evidence="5 6">
    <name type="scientific">Ridgeia piscesae</name>
    <name type="common">Tubeworm</name>
    <dbReference type="NCBI Taxonomy" id="27915"/>
    <lineage>
        <taxon>Eukaryota</taxon>
        <taxon>Metazoa</taxon>
        <taxon>Spiralia</taxon>
        <taxon>Lophotrochozoa</taxon>
        <taxon>Annelida</taxon>
        <taxon>Polychaeta</taxon>
        <taxon>Sedentaria</taxon>
        <taxon>Canalipalpata</taxon>
        <taxon>Sabellida</taxon>
        <taxon>Siboglinidae</taxon>
        <taxon>Ridgeia</taxon>
    </lineage>
</organism>
<comment type="caution">
    <text evidence="5">The sequence shown here is derived from an EMBL/GenBank/DDBJ whole genome shotgun (WGS) entry which is preliminary data.</text>
</comment>
<keyword evidence="2" id="KW-0560">Oxidoreductase</keyword>
<dbReference type="GO" id="GO:0008202">
    <property type="term" value="P:steroid metabolic process"/>
    <property type="evidence" value="ECO:0007669"/>
    <property type="project" value="TreeGrafter"/>
</dbReference>
<keyword evidence="4" id="KW-0812">Transmembrane</keyword>
<dbReference type="PRINTS" id="PR00080">
    <property type="entry name" value="SDRFAMILY"/>
</dbReference>
<dbReference type="FunFam" id="3.40.50.720:FF:000074">
    <property type="entry name" value="Retinol dehydrogenase type 1"/>
    <property type="match status" value="1"/>
</dbReference>